<feature type="chain" id="PRO_5045446794" evidence="1">
    <location>
        <begin position="24"/>
        <end position="128"/>
    </location>
</feature>
<dbReference type="RefSeq" id="WP_263842144.1">
    <property type="nucleotide sequence ID" value="NZ_JALIEB010000001.1"/>
</dbReference>
<keyword evidence="1" id="KW-0732">Signal</keyword>
<accession>A0ABT3B8B9</accession>
<dbReference type="InterPro" id="IPR019545">
    <property type="entry name" value="DM13_domain"/>
</dbReference>
<protein>
    <submittedName>
        <fullName evidence="3">DM13 domain-containing protein</fullName>
    </submittedName>
</protein>
<evidence type="ECO:0000313" key="4">
    <source>
        <dbReference type="Proteomes" id="UP001208690"/>
    </source>
</evidence>
<feature type="domain" description="DM13" evidence="2">
    <location>
        <begin position="29"/>
        <end position="128"/>
    </location>
</feature>
<evidence type="ECO:0000259" key="2">
    <source>
        <dbReference type="PROSITE" id="PS51549"/>
    </source>
</evidence>
<evidence type="ECO:0000313" key="3">
    <source>
        <dbReference type="EMBL" id="MCV3269811.1"/>
    </source>
</evidence>
<sequence length="128" mass="13231">MKHLLSALLVIALTTLATLGAMAGGSTSGTFTGKSNHITTGGVTIETHADGTATVTLDDDFSLDGAPDPRVAFGKDGAYVPAGDLGELKMLNGKQTYTVPASINVDDFNEIYIWCLKFSVPLGVAKLG</sequence>
<dbReference type="Pfam" id="PF10517">
    <property type="entry name" value="DM13"/>
    <property type="match status" value="1"/>
</dbReference>
<reference evidence="3 4" key="1">
    <citation type="submission" date="2022-04" db="EMBL/GenBank/DDBJ databases">
        <title>Roseobacter sp. WL0113 is a bacterium isolated from neritic sediment.</title>
        <authorList>
            <person name="Wang L."/>
            <person name="He W."/>
            <person name="Zhang D.-F."/>
        </authorList>
    </citation>
    <scope>NUCLEOTIDE SEQUENCE [LARGE SCALE GENOMIC DNA]</scope>
    <source>
        <strain evidence="3 4">WL0113</strain>
    </source>
</reference>
<name>A0ABT3B8B9_9RHOB</name>
<evidence type="ECO:0000256" key="1">
    <source>
        <dbReference type="SAM" id="SignalP"/>
    </source>
</evidence>
<dbReference type="PROSITE" id="PS51549">
    <property type="entry name" value="DM13"/>
    <property type="match status" value="1"/>
</dbReference>
<keyword evidence="4" id="KW-1185">Reference proteome</keyword>
<organism evidence="3 4">
    <name type="scientific">Roseobacter sinensis</name>
    <dbReference type="NCBI Taxonomy" id="2931391"/>
    <lineage>
        <taxon>Bacteria</taxon>
        <taxon>Pseudomonadati</taxon>
        <taxon>Pseudomonadota</taxon>
        <taxon>Alphaproteobacteria</taxon>
        <taxon>Rhodobacterales</taxon>
        <taxon>Roseobacteraceae</taxon>
        <taxon>Roseobacter</taxon>
    </lineage>
</organism>
<dbReference type="Proteomes" id="UP001208690">
    <property type="component" value="Unassembled WGS sequence"/>
</dbReference>
<dbReference type="EMBL" id="JALIEB010000001">
    <property type="protein sequence ID" value="MCV3269811.1"/>
    <property type="molecule type" value="Genomic_DNA"/>
</dbReference>
<gene>
    <name evidence="3" type="ORF">MUB52_00085</name>
</gene>
<comment type="caution">
    <text evidence="3">The sequence shown here is derived from an EMBL/GenBank/DDBJ whole genome shotgun (WGS) entry which is preliminary data.</text>
</comment>
<proteinExistence type="predicted"/>
<feature type="signal peptide" evidence="1">
    <location>
        <begin position="1"/>
        <end position="23"/>
    </location>
</feature>